<dbReference type="PANTHER" id="PTHR12899">
    <property type="entry name" value="39S RIBOSOMAL PROTEIN L18, MITOCHONDRIAL"/>
    <property type="match status" value="1"/>
</dbReference>
<dbReference type="SUPFAM" id="SSF53137">
    <property type="entry name" value="Translational machinery components"/>
    <property type="match status" value="1"/>
</dbReference>
<evidence type="ECO:0000256" key="1">
    <source>
        <dbReference type="ARBA" id="ARBA00007116"/>
    </source>
</evidence>
<dbReference type="GO" id="GO:0003735">
    <property type="term" value="F:structural constituent of ribosome"/>
    <property type="evidence" value="ECO:0007669"/>
    <property type="project" value="InterPro"/>
</dbReference>
<comment type="function">
    <text evidence="7">This is one of the proteins that bind and probably mediate the attachment of the 5S RNA into the large ribosomal subunit, where it forms part of the central protuberance.</text>
</comment>
<dbReference type="FunFam" id="3.30.420.100:FF:000001">
    <property type="entry name" value="50S ribosomal protein L18"/>
    <property type="match status" value="1"/>
</dbReference>
<evidence type="ECO:0000256" key="2">
    <source>
        <dbReference type="ARBA" id="ARBA00022730"/>
    </source>
</evidence>
<evidence type="ECO:0000256" key="7">
    <source>
        <dbReference type="HAMAP-Rule" id="MF_01337"/>
    </source>
</evidence>
<sequence length="116" mass="13304">MNKINKKIQKRQRRHKKIRVKISGDKNRPRISFFKSNKHIYIQLIDDENGKTIFGISSDGIKGKTMTEKARDMGKVVAKMALDKKINSVVFDRGGFLYSGKIKVFADSARENGLKF</sequence>
<dbReference type="CDD" id="cd00432">
    <property type="entry name" value="Ribosomal_L18_L5e"/>
    <property type="match status" value="1"/>
</dbReference>
<comment type="similarity">
    <text evidence="1 7">Belongs to the universal ribosomal protein uL18 family.</text>
</comment>
<dbReference type="STRING" id="1797580.A2Z61_00715"/>
<proteinExistence type="inferred from homology"/>
<dbReference type="PANTHER" id="PTHR12899:SF3">
    <property type="entry name" value="LARGE RIBOSOMAL SUBUNIT PROTEIN UL18M"/>
    <property type="match status" value="1"/>
</dbReference>
<dbReference type="Proteomes" id="UP000186029">
    <property type="component" value="Unassembled WGS sequence"/>
</dbReference>
<organism evidence="8 9">
    <name type="scientific">Candidatus Campbellbacteria bacterium RIFCSPLOWO2_02_35_12</name>
    <dbReference type="NCBI Taxonomy" id="1797580"/>
    <lineage>
        <taxon>Bacteria</taxon>
        <taxon>Candidatus Campbelliibacteriota</taxon>
    </lineage>
</organism>
<reference evidence="8 9" key="1">
    <citation type="journal article" date="2016" name="Nat. Commun.">
        <title>Thousands of microbial genomes shed light on interconnected biogeochemical processes in an aquifer system.</title>
        <authorList>
            <person name="Anantharaman K."/>
            <person name="Brown C.T."/>
            <person name="Hug L.A."/>
            <person name="Sharon I."/>
            <person name="Castelle C.J."/>
            <person name="Probst A.J."/>
            <person name="Thomas B.C."/>
            <person name="Singh A."/>
            <person name="Wilkins M.J."/>
            <person name="Karaoz U."/>
            <person name="Brodie E.L."/>
            <person name="Williams K.H."/>
            <person name="Hubbard S.S."/>
            <person name="Banfield J.F."/>
        </authorList>
    </citation>
    <scope>NUCLEOTIDE SEQUENCE [LARGE SCALE GENOMIC DNA]</scope>
</reference>
<name>A0A1F5EGW5_9BACT</name>
<evidence type="ECO:0000256" key="4">
    <source>
        <dbReference type="ARBA" id="ARBA00022980"/>
    </source>
</evidence>
<keyword evidence="3 7" id="KW-0694">RNA-binding</keyword>
<dbReference type="EMBL" id="MFAC01000027">
    <property type="protein sequence ID" value="OGD66605.1"/>
    <property type="molecule type" value="Genomic_DNA"/>
</dbReference>
<dbReference type="Pfam" id="PF00861">
    <property type="entry name" value="Ribosomal_L18p"/>
    <property type="match status" value="1"/>
</dbReference>
<dbReference type="AlphaFoldDB" id="A0A1F5EGW5"/>
<evidence type="ECO:0000313" key="9">
    <source>
        <dbReference type="Proteomes" id="UP000186029"/>
    </source>
</evidence>
<dbReference type="InterPro" id="IPR004389">
    <property type="entry name" value="Ribosomal_uL18_bac-type"/>
</dbReference>
<dbReference type="Gene3D" id="3.30.420.100">
    <property type="match status" value="1"/>
</dbReference>
<keyword evidence="5 7" id="KW-0687">Ribonucleoprotein</keyword>
<evidence type="ECO:0000313" key="8">
    <source>
        <dbReference type="EMBL" id="OGD66605.1"/>
    </source>
</evidence>
<keyword evidence="4 7" id="KW-0689">Ribosomal protein</keyword>
<dbReference type="InterPro" id="IPR057268">
    <property type="entry name" value="Ribosomal_L18"/>
</dbReference>
<dbReference type="GO" id="GO:0022625">
    <property type="term" value="C:cytosolic large ribosomal subunit"/>
    <property type="evidence" value="ECO:0007669"/>
    <property type="project" value="TreeGrafter"/>
</dbReference>
<gene>
    <name evidence="7" type="primary">rplR</name>
    <name evidence="8" type="ORF">A2Z61_00715</name>
</gene>
<accession>A0A1F5EGW5</accession>
<comment type="subunit">
    <text evidence="7">Part of the 50S ribosomal subunit; part of the 5S rRNA/L5/L18/L25 subcomplex. Contacts the 5S and 23S rRNAs.</text>
</comment>
<dbReference type="GO" id="GO:0008097">
    <property type="term" value="F:5S rRNA binding"/>
    <property type="evidence" value="ECO:0007669"/>
    <property type="project" value="TreeGrafter"/>
</dbReference>
<keyword evidence="2 7" id="KW-0699">rRNA-binding</keyword>
<evidence type="ECO:0000256" key="6">
    <source>
        <dbReference type="ARBA" id="ARBA00035197"/>
    </source>
</evidence>
<evidence type="ECO:0000256" key="3">
    <source>
        <dbReference type="ARBA" id="ARBA00022884"/>
    </source>
</evidence>
<dbReference type="GO" id="GO:0006412">
    <property type="term" value="P:translation"/>
    <property type="evidence" value="ECO:0007669"/>
    <property type="project" value="UniProtKB-UniRule"/>
</dbReference>
<dbReference type="InterPro" id="IPR005484">
    <property type="entry name" value="Ribosomal_uL18_bac/plant/anim"/>
</dbReference>
<evidence type="ECO:0000256" key="5">
    <source>
        <dbReference type="ARBA" id="ARBA00023274"/>
    </source>
</evidence>
<protein>
    <recommendedName>
        <fullName evidence="6 7">Large ribosomal subunit protein uL18</fullName>
    </recommendedName>
</protein>
<comment type="caution">
    <text evidence="8">The sequence shown here is derived from an EMBL/GenBank/DDBJ whole genome shotgun (WGS) entry which is preliminary data.</text>
</comment>
<dbReference type="NCBIfam" id="TIGR00060">
    <property type="entry name" value="L18_bact"/>
    <property type="match status" value="1"/>
</dbReference>
<dbReference type="HAMAP" id="MF_01337_B">
    <property type="entry name" value="Ribosomal_uL18_B"/>
    <property type="match status" value="1"/>
</dbReference>